<gene>
    <name evidence="1" type="ORF">IDH41_23210</name>
</gene>
<protein>
    <submittedName>
        <fullName evidence="1">Uncharacterized protein</fullName>
    </submittedName>
</protein>
<evidence type="ECO:0000313" key="2">
    <source>
        <dbReference type="Proteomes" id="UP000632125"/>
    </source>
</evidence>
<comment type="caution">
    <text evidence="1">The sequence shown here is derived from an EMBL/GenBank/DDBJ whole genome shotgun (WGS) entry which is preliminary data.</text>
</comment>
<accession>A0A927H8B2</accession>
<dbReference type="Proteomes" id="UP000632125">
    <property type="component" value="Unassembled WGS sequence"/>
</dbReference>
<evidence type="ECO:0000313" key="1">
    <source>
        <dbReference type="EMBL" id="MBD2871503.1"/>
    </source>
</evidence>
<sequence length="110" mass="13028">MPVTNGELQLPALDPTERRINRILDPNHPLCREDVVWALEFIKKKVADEDPVLMDLSQPRLMQNFRFFAEAAMSLIHRRHYGDQEADRLRDWLRQAAYGLYKDTPREPNR</sequence>
<keyword evidence="2" id="KW-1185">Reference proteome</keyword>
<dbReference type="EMBL" id="JACXIY010000030">
    <property type="protein sequence ID" value="MBD2871503.1"/>
    <property type="molecule type" value="Genomic_DNA"/>
</dbReference>
<reference evidence="1" key="1">
    <citation type="submission" date="2020-09" db="EMBL/GenBank/DDBJ databases">
        <title>A novel bacterium of genus Paenibacillus, isolated from South China Sea.</title>
        <authorList>
            <person name="Huang H."/>
            <person name="Mo K."/>
            <person name="Hu Y."/>
        </authorList>
    </citation>
    <scope>NUCLEOTIDE SEQUENCE</scope>
    <source>
        <strain evidence="1">IB182493</strain>
    </source>
</reference>
<dbReference type="RefSeq" id="WP_190865334.1">
    <property type="nucleotide sequence ID" value="NZ_JACXIY010000030.1"/>
</dbReference>
<proteinExistence type="predicted"/>
<organism evidence="1 2">
    <name type="scientific">Paenibacillus arenilitoris</name>
    <dbReference type="NCBI Taxonomy" id="2772299"/>
    <lineage>
        <taxon>Bacteria</taxon>
        <taxon>Bacillati</taxon>
        <taxon>Bacillota</taxon>
        <taxon>Bacilli</taxon>
        <taxon>Bacillales</taxon>
        <taxon>Paenibacillaceae</taxon>
        <taxon>Paenibacillus</taxon>
    </lineage>
</organism>
<dbReference type="AlphaFoldDB" id="A0A927H8B2"/>
<name>A0A927H8B2_9BACL</name>